<organism evidence="2 3">
    <name type="scientific">Trichoderma cornu-damae</name>
    <dbReference type="NCBI Taxonomy" id="654480"/>
    <lineage>
        <taxon>Eukaryota</taxon>
        <taxon>Fungi</taxon>
        <taxon>Dikarya</taxon>
        <taxon>Ascomycota</taxon>
        <taxon>Pezizomycotina</taxon>
        <taxon>Sordariomycetes</taxon>
        <taxon>Hypocreomycetidae</taxon>
        <taxon>Hypocreales</taxon>
        <taxon>Hypocreaceae</taxon>
        <taxon>Trichoderma</taxon>
    </lineage>
</organism>
<feature type="transmembrane region" description="Helical" evidence="1">
    <location>
        <begin position="27"/>
        <end position="55"/>
    </location>
</feature>
<gene>
    <name evidence="2" type="ORF">Trco_003880</name>
</gene>
<proteinExistence type="predicted"/>
<dbReference type="Proteomes" id="UP000827724">
    <property type="component" value="Unassembled WGS sequence"/>
</dbReference>
<evidence type="ECO:0000313" key="3">
    <source>
        <dbReference type="Proteomes" id="UP000827724"/>
    </source>
</evidence>
<evidence type="ECO:0000256" key="1">
    <source>
        <dbReference type="SAM" id="Phobius"/>
    </source>
</evidence>
<keyword evidence="1" id="KW-0472">Membrane</keyword>
<protein>
    <submittedName>
        <fullName evidence="2">Uncharacterized protein</fullName>
    </submittedName>
</protein>
<evidence type="ECO:0000313" key="2">
    <source>
        <dbReference type="EMBL" id="KAH6607567.1"/>
    </source>
</evidence>
<keyword evidence="1" id="KW-0812">Transmembrane</keyword>
<sequence length="130" mass="14238">MYLECDVVLLLPWGPDSMLCQRRGLGYTYVFISALPCSALLCPALVCSALVWSGLLCSVTEMPLRIFGPFGHLPLRTTSFSSDNASSDLQPRATRRRGYKLDLIIHPAQPSWMGSGADLALERPPPVEDA</sequence>
<reference evidence="2" key="1">
    <citation type="submission" date="2021-08" db="EMBL/GenBank/DDBJ databases">
        <title>Chromosome-Level Trichoderma cornu-damae using Hi-C Data.</title>
        <authorList>
            <person name="Kim C.S."/>
        </authorList>
    </citation>
    <scope>NUCLEOTIDE SEQUENCE</scope>
    <source>
        <strain evidence="2">KA19-0412C</strain>
    </source>
</reference>
<accession>A0A9P8TWZ8</accession>
<dbReference type="AlphaFoldDB" id="A0A9P8TWZ8"/>
<comment type="caution">
    <text evidence="2">The sequence shown here is derived from an EMBL/GenBank/DDBJ whole genome shotgun (WGS) entry which is preliminary data.</text>
</comment>
<name>A0A9P8TWZ8_9HYPO</name>
<keyword evidence="1" id="KW-1133">Transmembrane helix</keyword>
<dbReference type="EMBL" id="JAIWOZ010000003">
    <property type="protein sequence ID" value="KAH6607567.1"/>
    <property type="molecule type" value="Genomic_DNA"/>
</dbReference>
<keyword evidence="3" id="KW-1185">Reference proteome</keyword>